<gene>
    <name evidence="10" type="ORF">MEUPH1_LOCUS2131</name>
</gene>
<dbReference type="EMBL" id="CARXXK010000001">
    <property type="protein sequence ID" value="CAI6345076.1"/>
    <property type="molecule type" value="Genomic_DNA"/>
</dbReference>
<comment type="similarity">
    <text evidence="2 9">Belongs to the nucleoporin Nup85 family.</text>
</comment>
<evidence type="ECO:0000256" key="3">
    <source>
        <dbReference type="ARBA" id="ARBA00022448"/>
    </source>
</evidence>
<accession>A0AAV0VTM9</accession>
<proteinExistence type="inferred from homology"/>
<keyword evidence="4 9" id="KW-0509">mRNA transport</keyword>
<evidence type="ECO:0000256" key="4">
    <source>
        <dbReference type="ARBA" id="ARBA00022816"/>
    </source>
</evidence>
<dbReference type="InterPro" id="IPR011502">
    <property type="entry name" value="Nucleoporin_Nup85"/>
</dbReference>
<organism evidence="10 11">
    <name type="scientific">Macrosiphum euphorbiae</name>
    <name type="common">potato aphid</name>
    <dbReference type="NCBI Taxonomy" id="13131"/>
    <lineage>
        <taxon>Eukaryota</taxon>
        <taxon>Metazoa</taxon>
        <taxon>Ecdysozoa</taxon>
        <taxon>Arthropoda</taxon>
        <taxon>Hexapoda</taxon>
        <taxon>Insecta</taxon>
        <taxon>Pterygota</taxon>
        <taxon>Neoptera</taxon>
        <taxon>Paraneoptera</taxon>
        <taxon>Hemiptera</taxon>
        <taxon>Sternorrhyncha</taxon>
        <taxon>Aphidomorpha</taxon>
        <taxon>Aphidoidea</taxon>
        <taxon>Aphididae</taxon>
        <taxon>Macrosiphini</taxon>
        <taxon>Macrosiphum</taxon>
    </lineage>
</organism>
<dbReference type="GO" id="GO:0045893">
    <property type="term" value="P:positive regulation of DNA-templated transcription"/>
    <property type="evidence" value="ECO:0007669"/>
    <property type="project" value="TreeGrafter"/>
</dbReference>
<dbReference type="GO" id="GO:0006406">
    <property type="term" value="P:mRNA export from nucleus"/>
    <property type="evidence" value="ECO:0007669"/>
    <property type="project" value="TreeGrafter"/>
</dbReference>
<keyword evidence="11" id="KW-1185">Reference proteome</keyword>
<evidence type="ECO:0000256" key="6">
    <source>
        <dbReference type="ARBA" id="ARBA00023010"/>
    </source>
</evidence>
<evidence type="ECO:0000313" key="11">
    <source>
        <dbReference type="Proteomes" id="UP001160148"/>
    </source>
</evidence>
<comment type="subunit">
    <text evidence="9">Component of the nuclear pore complex (NPC).</text>
</comment>
<evidence type="ECO:0000313" key="10">
    <source>
        <dbReference type="EMBL" id="CAI6345076.1"/>
    </source>
</evidence>
<dbReference type="Proteomes" id="UP001160148">
    <property type="component" value="Unassembled WGS sequence"/>
</dbReference>
<evidence type="ECO:0000256" key="7">
    <source>
        <dbReference type="ARBA" id="ARBA00023132"/>
    </source>
</evidence>
<evidence type="ECO:0000256" key="9">
    <source>
        <dbReference type="RuleBase" id="RU365073"/>
    </source>
</evidence>
<keyword evidence="9" id="KW-0472">Membrane</keyword>
<dbReference type="GO" id="GO:0031080">
    <property type="term" value="C:nuclear pore outer ring"/>
    <property type="evidence" value="ECO:0007669"/>
    <property type="project" value="TreeGrafter"/>
</dbReference>
<dbReference type="GO" id="GO:0017056">
    <property type="term" value="F:structural constituent of nuclear pore"/>
    <property type="evidence" value="ECO:0007669"/>
    <property type="project" value="TreeGrafter"/>
</dbReference>
<sequence>MKSTKATDCFVLIVEKTGDTILNNLLDWIKIHYENAENQASVITENKIAYLTDEHVEEKFTFYWDTVIGLVLQRNIDTARLLLSNHSQSDTEPFIHAIKIFKSMPTYSIYGGLPIAEYTSRFKGWQSSAKSKLECGIFLSDSNLNDVMKIICGDPDSTSLIRSHCSTWFQFLVAQLIYTDPTVKKHSLSLYAHRSVAKYYEESEYNHMDTLALDLFDGDLEGFVKKLKSYPDSGWSSTHLTNLLHLCDKIEPEFDMSEEVENTNPNEQYLLDYGTFLMTHHSLWQAGVTYLDYCSAVGKEHLSMLLSKLEITSDLRVSKILHYATARRLHNVVSSVCKVKGMLSLQKSGIGEALCWAIRGQDSAFATHLGDLYLKEYVKGGSFACPDILDNLGSIVVTCDRFMFIGKYIQFLKLATGNKLNEAALLYIELLRSNICPNYFRLTLLMDVLMFNDNSNECYFNIADMSLIAMRLDDAITEWNEDNESDNQYLLSKVFNIRQGIVKLVSISLIGKKIIV</sequence>
<evidence type="ECO:0000256" key="2">
    <source>
        <dbReference type="ARBA" id="ARBA00005573"/>
    </source>
</evidence>
<keyword evidence="7 9" id="KW-0906">Nuclear pore complex</keyword>
<protein>
    <recommendedName>
        <fullName evidence="9">Nuclear pore complex protein Nup85</fullName>
    </recommendedName>
</protein>
<dbReference type="GO" id="GO:0031965">
    <property type="term" value="C:nuclear membrane"/>
    <property type="evidence" value="ECO:0007669"/>
    <property type="project" value="UniProtKB-UniRule"/>
</dbReference>
<keyword evidence="8 9" id="KW-0539">Nucleus</keyword>
<keyword evidence="6 9" id="KW-0811">Translocation</keyword>
<keyword evidence="5 9" id="KW-0653">Protein transport</keyword>
<dbReference type="PANTHER" id="PTHR13373">
    <property type="entry name" value="FROUNT PROTEIN-RELATED"/>
    <property type="match status" value="1"/>
</dbReference>
<dbReference type="AlphaFoldDB" id="A0AAV0VTM9"/>
<dbReference type="Pfam" id="PF07575">
    <property type="entry name" value="Nucleopor_Nup85"/>
    <property type="match status" value="1"/>
</dbReference>
<comment type="subcellular location">
    <subcellularLocation>
        <location evidence="1 9">Nucleus</location>
        <location evidence="1 9">Nuclear pore complex</location>
    </subcellularLocation>
</comment>
<evidence type="ECO:0000256" key="5">
    <source>
        <dbReference type="ARBA" id="ARBA00022927"/>
    </source>
</evidence>
<comment type="function">
    <text evidence="9">Functions as a component of the nuclear pore complex (NPC).</text>
</comment>
<reference evidence="10 11" key="1">
    <citation type="submission" date="2023-01" db="EMBL/GenBank/DDBJ databases">
        <authorList>
            <person name="Whitehead M."/>
        </authorList>
    </citation>
    <scope>NUCLEOTIDE SEQUENCE [LARGE SCALE GENOMIC DNA]</scope>
</reference>
<evidence type="ECO:0000256" key="1">
    <source>
        <dbReference type="ARBA" id="ARBA00004567"/>
    </source>
</evidence>
<dbReference type="PANTHER" id="PTHR13373:SF21">
    <property type="entry name" value="NUCLEAR PORE COMPLEX PROTEIN NUP85"/>
    <property type="match status" value="1"/>
</dbReference>
<name>A0AAV0VTM9_9HEMI</name>
<keyword evidence="3 9" id="KW-0813">Transport</keyword>
<comment type="caution">
    <text evidence="10">The sequence shown here is derived from an EMBL/GenBank/DDBJ whole genome shotgun (WGS) entry which is preliminary data.</text>
</comment>
<dbReference type="GO" id="GO:0006606">
    <property type="term" value="P:protein import into nucleus"/>
    <property type="evidence" value="ECO:0007669"/>
    <property type="project" value="TreeGrafter"/>
</dbReference>
<evidence type="ECO:0000256" key="8">
    <source>
        <dbReference type="ARBA" id="ARBA00023242"/>
    </source>
</evidence>